<reference evidence="2" key="2">
    <citation type="submission" date="2013-04" db="UniProtKB">
        <authorList>
            <consortium name="EnsemblPlants"/>
        </authorList>
    </citation>
    <scope>IDENTIFICATION</scope>
</reference>
<feature type="transmembrane region" description="Helical" evidence="1">
    <location>
        <begin position="58"/>
        <end position="82"/>
    </location>
</feature>
<reference evidence="2" key="1">
    <citation type="journal article" date="2013" name="Nat. Commun.">
        <title>Whole-genome sequencing of Oryza brachyantha reveals mechanisms underlying Oryza genome evolution.</title>
        <authorList>
            <person name="Chen J."/>
            <person name="Huang Q."/>
            <person name="Gao D."/>
            <person name="Wang J."/>
            <person name="Lang Y."/>
            <person name="Liu T."/>
            <person name="Li B."/>
            <person name="Bai Z."/>
            <person name="Luis Goicoechea J."/>
            <person name="Liang C."/>
            <person name="Chen C."/>
            <person name="Zhang W."/>
            <person name="Sun S."/>
            <person name="Liao Y."/>
            <person name="Zhang X."/>
            <person name="Yang L."/>
            <person name="Song C."/>
            <person name="Wang M."/>
            <person name="Shi J."/>
            <person name="Liu G."/>
            <person name="Liu J."/>
            <person name="Zhou H."/>
            <person name="Zhou W."/>
            <person name="Yu Q."/>
            <person name="An N."/>
            <person name="Chen Y."/>
            <person name="Cai Q."/>
            <person name="Wang B."/>
            <person name="Liu B."/>
            <person name="Min J."/>
            <person name="Huang Y."/>
            <person name="Wu H."/>
            <person name="Li Z."/>
            <person name="Zhang Y."/>
            <person name="Yin Y."/>
            <person name="Song W."/>
            <person name="Jiang J."/>
            <person name="Jackson S.A."/>
            <person name="Wing R.A."/>
            <person name="Wang J."/>
            <person name="Chen M."/>
        </authorList>
    </citation>
    <scope>NUCLEOTIDE SEQUENCE [LARGE SCALE GENOMIC DNA]</scope>
    <source>
        <strain evidence="2">cv. IRGC 101232</strain>
    </source>
</reference>
<dbReference type="AlphaFoldDB" id="J3NAM7"/>
<name>J3NAM7_ORYBR</name>
<organism evidence="2">
    <name type="scientific">Oryza brachyantha</name>
    <name type="common">malo sina</name>
    <dbReference type="NCBI Taxonomy" id="4533"/>
    <lineage>
        <taxon>Eukaryota</taxon>
        <taxon>Viridiplantae</taxon>
        <taxon>Streptophyta</taxon>
        <taxon>Embryophyta</taxon>
        <taxon>Tracheophyta</taxon>
        <taxon>Spermatophyta</taxon>
        <taxon>Magnoliopsida</taxon>
        <taxon>Liliopsida</taxon>
        <taxon>Poales</taxon>
        <taxon>Poaceae</taxon>
        <taxon>BOP clade</taxon>
        <taxon>Oryzoideae</taxon>
        <taxon>Oryzeae</taxon>
        <taxon>Oryzinae</taxon>
        <taxon>Oryza</taxon>
    </lineage>
</organism>
<dbReference type="Gramene" id="OB12G10350.1">
    <property type="protein sequence ID" value="OB12G10350.1"/>
    <property type="gene ID" value="OB12G10350"/>
</dbReference>
<accession>J3NAM7</accession>
<dbReference type="HOGENOM" id="CLU_1868277_0_0_1"/>
<dbReference type="Proteomes" id="UP000006038">
    <property type="component" value="Chromosome 12"/>
</dbReference>
<keyword evidence="1" id="KW-0812">Transmembrane</keyword>
<protein>
    <submittedName>
        <fullName evidence="2">Uncharacterized protein</fullName>
    </submittedName>
</protein>
<feature type="transmembrane region" description="Helical" evidence="1">
    <location>
        <begin position="88"/>
        <end position="107"/>
    </location>
</feature>
<feature type="transmembrane region" description="Helical" evidence="1">
    <location>
        <begin position="20"/>
        <end position="37"/>
    </location>
</feature>
<sequence length="137" mass="15721">MLLPWDRMRMMVRLSGSYNAGTIICIGCVIKACRHFACTLCRSHQWLALAAINRNTIICLYVTCLRSHVMSSCLNFVPGMFLLDNTEYLNILLLPLTCALLYLWYMYGLFLYMVNKCTVQPLVSVELHGAQVEWCLD</sequence>
<evidence type="ECO:0000313" key="2">
    <source>
        <dbReference type="EnsemblPlants" id="OB12G10350.1"/>
    </source>
</evidence>
<keyword evidence="1" id="KW-0472">Membrane</keyword>
<evidence type="ECO:0000256" key="1">
    <source>
        <dbReference type="SAM" id="Phobius"/>
    </source>
</evidence>
<keyword evidence="3" id="KW-1185">Reference proteome</keyword>
<keyword evidence="1" id="KW-1133">Transmembrane helix</keyword>
<proteinExistence type="predicted"/>
<evidence type="ECO:0000313" key="3">
    <source>
        <dbReference type="Proteomes" id="UP000006038"/>
    </source>
</evidence>
<dbReference type="EnsemblPlants" id="OB12G10350.1">
    <property type="protein sequence ID" value="OB12G10350.1"/>
    <property type="gene ID" value="OB12G10350"/>
</dbReference>